<evidence type="ECO:0000256" key="3">
    <source>
        <dbReference type="ARBA" id="ARBA00022454"/>
    </source>
</evidence>
<evidence type="ECO:0000256" key="1">
    <source>
        <dbReference type="ARBA" id="ARBA00004584"/>
    </source>
</evidence>
<name>G7JEQ4_MEDTR</name>
<evidence type="ECO:0000256" key="4">
    <source>
        <dbReference type="ARBA" id="ARBA00022618"/>
    </source>
</evidence>
<dbReference type="Pfam" id="PF03800">
    <property type="entry name" value="Nuf2"/>
    <property type="match status" value="1"/>
</dbReference>
<dbReference type="GO" id="GO:0031262">
    <property type="term" value="C:Ndc80 complex"/>
    <property type="evidence" value="ECO:0000318"/>
    <property type="project" value="GO_Central"/>
</dbReference>
<dbReference type="GO" id="GO:0051383">
    <property type="term" value="P:kinetochore organization"/>
    <property type="evidence" value="ECO:0000318"/>
    <property type="project" value="GO_Central"/>
</dbReference>
<dbReference type="GO" id="GO:0007052">
    <property type="term" value="P:mitotic spindle organization"/>
    <property type="evidence" value="ECO:0000318"/>
    <property type="project" value="GO_Central"/>
</dbReference>
<dbReference type="GO" id="GO:0051315">
    <property type="term" value="P:attachment of mitotic spindle microtubules to kinetochore"/>
    <property type="evidence" value="ECO:0000318"/>
    <property type="project" value="GO_Central"/>
</dbReference>
<comment type="subcellular location">
    <subcellularLocation>
        <location evidence="1">Chromosome</location>
        <location evidence="1">Centromere</location>
    </subcellularLocation>
</comment>
<dbReference type="PANTHER" id="PTHR48441:SF1">
    <property type="entry name" value="NT-3"/>
    <property type="match status" value="1"/>
</dbReference>
<dbReference type="AlphaFoldDB" id="G7JEQ4"/>
<dbReference type="GO" id="GO:0044877">
    <property type="term" value="F:protein-containing complex binding"/>
    <property type="evidence" value="ECO:0000318"/>
    <property type="project" value="GO_Central"/>
</dbReference>
<keyword evidence="4" id="KW-0132">Cell division</keyword>
<comment type="similarity">
    <text evidence="2">Belongs to the NUF2 family.</text>
</comment>
<evidence type="ECO:0000256" key="8">
    <source>
        <dbReference type="ARBA" id="ARBA00023328"/>
    </source>
</evidence>
<reference evidence="11 13" key="2">
    <citation type="journal article" date="2014" name="BMC Genomics">
        <title>An improved genome release (version Mt4.0) for the model legume Medicago truncatula.</title>
        <authorList>
            <person name="Tang H."/>
            <person name="Krishnakumar V."/>
            <person name="Bidwell S."/>
            <person name="Rosen B."/>
            <person name="Chan A."/>
            <person name="Zhou S."/>
            <person name="Gentzbittel L."/>
            <person name="Childs K.L."/>
            <person name="Yandell M."/>
            <person name="Gundlach H."/>
            <person name="Mayer K.F."/>
            <person name="Schwartz D.C."/>
            <person name="Town C.D."/>
        </authorList>
    </citation>
    <scope>GENOME REANNOTATION</scope>
    <source>
        <strain evidence="12 13">cv. Jemalong A17</strain>
    </source>
</reference>
<evidence type="ECO:0000256" key="9">
    <source>
        <dbReference type="SAM" id="Coils"/>
    </source>
</evidence>
<dbReference type="STRING" id="3880.G7JEQ4"/>
<dbReference type="PaxDb" id="3880-AES88159"/>
<keyword evidence="13" id="KW-1185">Reference proteome</keyword>
<sequence>MSNYEYPRLGRSEIILTLSQFEIETVADHQISNPRPNFILHLYNRILNHLDFLLDEDNHQLDFNAVEHLENPDLHVGSVPVIKVYNKIKEMLNTLECPKKYTFNLADLVKPDPHRTEFFLGALLNFCLDRAGRMNSIEKYVDEFNALEQKIVEIKENKITQLKLAIAESFEAREREMPFVQEVDAKVKELRQTIPNLNNKQMSLTTNLKKLKEENVEMDEKISDAEYRLIQNVQENANLRSKIAQSPDKVHRALEEKKLARDVARNSERLAMHNFHEKTALVEVFSKVYKKMSKHNKQVQAMQEQANSAKSIEKDHRALKAKVGDEDVPEKSLEVDAANSRITSEKESATAKLDQLDSKGTELVEEFHKDANSFARVIESWRKSSTIKRARFDNLDSV</sequence>
<evidence type="ECO:0000256" key="2">
    <source>
        <dbReference type="ARBA" id="ARBA00005498"/>
    </source>
</evidence>
<evidence type="ECO:0000256" key="7">
    <source>
        <dbReference type="ARBA" id="ARBA00023306"/>
    </source>
</evidence>
<feature type="coiled-coil region" evidence="9">
    <location>
        <begin position="292"/>
        <end position="359"/>
    </location>
</feature>
<dbReference type="EnsemblPlants" id="AES88159">
    <property type="protein sequence ID" value="AES88159"/>
    <property type="gene ID" value="MTR_4g049650"/>
</dbReference>
<organism evidence="11 13">
    <name type="scientific">Medicago truncatula</name>
    <name type="common">Barrel medic</name>
    <name type="synonym">Medicago tribuloides</name>
    <dbReference type="NCBI Taxonomy" id="3880"/>
    <lineage>
        <taxon>Eukaryota</taxon>
        <taxon>Viridiplantae</taxon>
        <taxon>Streptophyta</taxon>
        <taxon>Embryophyta</taxon>
        <taxon>Tracheophyta</taxon>
        <taxon>Spermatophyta</taxon>
        <taxon>Magnoliopsida</taxon>
        <taxon>eudicotyledons</taxon>
        <taxon>Gunneridae</taxon>
        <taxon>Pentapetalae</taxon>
        <taxon>rosids</taxon>
        <taxon>fabids</taxon>
        <taxon>Fabales</taxon>
        <taxon>Fabaceae</taxon>
        <taxon>Papilionoideae</taxon>
        <taxon>50 kb inversion clade</taxon>
        <taxon>NPAAA clade</taxon>
        <taxon>Hologalegina</taxon>
        <taxon>IRL clade</taxon>
        <taxon>Trifolieae</taxon>
        <taxon>Medicago</taxon>
    </lineage>
</organism>
<accession>G7JEQ4</accession>
<reference evidence="11 13" key="1">
    <citation type="journal article" date="2011" name="Nature">
        <title>The Medicago genome provides insight into the evolution of rhizobial symbioses.</title>
        <authorList>
            <person name="Young N.D."/>
            <person name="Debelle F."/>
            <person name="Oldroyd G.E."/>
            <person name="Geurts R."/>
            <person name="Cannon S.B."/>
            <person name="Udvardi M.K."/>
            <person name="Benedito V.A."/>
            <person name="Mayer K.F."/>
            <person name="Gouzy J."/>
            <person name="Schoof H."/>
            <person name="Van de Peer Y."/>
            <person name="Proost S."/>
            <person name="Cook D.R."/>
            <person name="Meyers B.C."/>
            <person name="Spannagl M."/>
            <person name="Cheung F."/>
            <person name="De Mita S."/>
            <person name="Krishnakumar V."/>
            <person name="Gundlach H."/>
            <person name="Zhou S."/>
            <person name="Mudge J."/>
            <person name="Bharti A.K."/>
            <person name="Murray J.D."/>
            <person name="Naoumkina M.A."/>
            <person name="Rosen B."/>
            <person name="Silverstein K.A."/>
            <person name="Tang H."/>
            <person name="Rombauts S."/>
            <person name="Zhao P.X."/>
            <person name="Zhou P."/>
            <person name="Barbe V."/>
            <person name="Bardou P."/>
            <person name="Bechner M."/>
            <person name="Bellec A."/>
            <person name="Berger A."/>
            <person name="Berges H."/>
            <person name="Bidwell S."/>
            <person name="Bisseling T."/>
            <person name="Choisne N."/>
            <person name="Couloux A."/>
            <person name="Denny R."/>
            <person name="Deshpande S."/>
            <person name="Dai X."/>
            <person name="Doyle J.J."/>
            <person name="Dudez A.M."/>
            <person name="Farmer A.D."/>
            <person name="Fouteau S."/>
            <person name="Franken C."/>
            <person name="Gibelin C."/>
            <person name="Gish J."/>
            <person name="Goldstein S."/>
            <person name="Gonzalez A.J."/>
            <person name="Green P.J."/>
            <person name="Hallab A."/>
            <person name="Hartog M."/>
            <person name="Hua A."/>
            <person name="Humphray S.J."/>
            <person name="Jeong D.H."/>
            <person name="Jing Y."/>
            <person name="Jocker A."/>
            <person name="Kenton S.M."/>
            <person name="Kim D.J."/>
            <person name="Klee K."/>
            <person name="Lai H."/>
            <person name="Lang C."/>
            <person name="Lin S."/>
            <person name="Macmil S.L."/>
            <person name="Magdelenat G."/>
            <person name="Matthews L."/>
            <person name="McCorrison J."/>
            <person name="Monaghan E.L."/>
            <person name="Mun J.H."/>
            <person name="Najar F.Z."/>
            <person name="Nicholson C."/>
            <person name="Noirot C."/>
            <person name="O'Bleness M."/>
            <person name="Paule C.R."/>
            <person name="Poulain J."/>
            <person name="Prion F."/>
            <person name="Qin B."/>
            <person name="Qu C."/>
            <person name="Retzel E.F."/>
            <person name="Riddle C."/>
            <person name="Sallet E."/>
            <person name="Samain S."/>
            <person name="Samson N."/>
            <person name="Sanders I."/>
            <person name="Saurat O."/>
            <person name="Scarpelli C."/>
            <person name="Schiex T."/>
            <person name="Segurens B."/>
            <person name="Severin A.J."/>
            <person name="Sherrier D.J."/>
            <person name="Shi R."/>
            <person name="Sims S."/>
            <person name="Singer S.R."/>
            <person name="Sinharoy S."/>
            <person name="Sterck L."/>
            <person name="Viollet A."/>
            <person name="Wang B.B."/>
            <person name="Wang K."/>
            <person name="Wang M."/>
            <person name="Wang X."/>
            <person name="Warfsmann J."/>
            <person name="Weissenbach J."/>
            <person name="White D.D."/>
            <person name="White J.D."/>
            <person name="Wiley G.B."/>
            <person name="Wincker P."/>
            <person name="Xing Y."/>
            <person name="Yang L."/>
            <person name="Yao Z."/>
            <person name="Ying F."/>
            <person name="Zhai J."/>
            <person name="Zhou L."/>
            <person name="Zuber A."/>
            <person name="Denarie J."/>
            <person name="Dixon R.A."/>
            <person name="May G.D."/>
            <person name="Schwartz D.C."/>
            <person name="Rogers J."/>
            <person name="Quetier F."/>
            <person name="Town C.D."/>
            <person name="Roe B.A."/>
        </authorList>
    </citation>
    <scope>NUCLEOTIDE SEQUENCE [LARGE SCALE GENOMIC DNA]</scope>
    <source>
        <strain evidence="11">A17</strain>
        <strain evidence="12 13">cv. Jemalong A17</strain>
    </source>
</reference>
<dbReference type="InterPro" id="IPR038275">
    <property type="entry name" value="Nuf2_N_sf"/>
</dbReference>
<dbReference type="GO" id="GO:0051301">
    <property type="term" value="P:cell division"/>
    <property type="evidence" value="ECO:0007669"/>
    <property type="project" value="UniProtKB-KW"/>
</dbReference>
<reference evidence="12" key="3">
    <citation type="submission" date="2015-04" db="UniProtKB">
        <authorList>
            <consortium name="EnsemblPlants"/>
        </authorList>
    </citation>
    <scope>IDENTIFICATION</scope>
    <source>
        <strain evidence="12">cv. Jemalong A17</strain>
    </source>
</reference>
<dbReference type="eggNOG" id="KOG4438">
    <property type="taxonomic scope" value="Eukaryota"/>
</dbReference>
<evidence type="ECO:0000313" key="13">
    <source>
        <dbReference type="Proteomes" id="UP000002051"/>
    </source>
</evidence>
<evidence type="ECO:0000256" key="6">
    <source>
        <dbReference type="ARBA" id="ARBA00023054"/>
    </source>
</evidence>
<dbReference type="HOGENOM" id="CLU_025461_0_0_1"/>
<dbReference type="GO" id="GO:0045132">
    <property type="term" value="P:meiotic chromosome segregation"/>
    <property type="evidence" value="ECO:0000318"/>
    <property type="project" value="GO_Central"/>
</dbReference>
<evidence type="ECO:0000259" key="10">
    <source>
        <dbReference type="Pfam" id="PF03800"/>
    </source>
</evidence>
<keyword evidence="6 9" id="KW-0175">Coiled coil</keyword>
<evidence type="ECO:0000313" key="11">
    <source>
        <dbReference type="EMBL" id="AES88159.2"/>
    </source>
</evidence>
<protein>
    <submittedName>
        <fullName evidence="11">Kinetochore Nuf2-like protein</fullName>
    </submittedName>
</protein>
<evidence type="ECO:0000313" key="12">
    <source>
        <dbReference type="EnsemblPlants" id="AES88159"/>
    </source>
</evidence>
<keyword evidence="8" id="KW-0137">Centromere</keyword>
<feature type="domain" description="Kinetochore protein Nuf2 N-terminal" evidence="10">
    <location>
        <begin position="3"/>
        <end position="144"/>
    </location>
</feature>
<accession>A0A0C3WVZ1</accession>
<dbReference type="InterPro" id="IPR005549">
    <property type="entry name" value="Kinetochore_Nuf2_N"/>
</dbReference>
<dbReference type="EMBL" id="CM001220">
    <property type="protein sequence ID" value="AES88159.2"/>
    <property type="molecule type" value="Genomic_DNA"/>
</dbReference>
<keyword evidence="3" id="KW-0158">Chromosome</keyword>
<proteinExistence type="inferred from homology"/>
<keyword evidence="5" id="KW-0498">Mitosis</keyword>
<dbReference type="PANTHER" id="PTHR48441">
    <property type="match status" value="1"/>
</dbReference>
<dbReference type="Proteomes" id="UP000002051">
    <property type="component" value="Chromosome 4"/>
</dbReference>
<keyword evidence="7" id="KW-0131">Cell cycle</keyword>
<feature type="coiled-coil region" evidence="9">
    <location>
        <begin position="137"/>
        <end position="228"/>
    </location>
</feature>
<dbReference type="Gene3D" id="1.10.418.60">
    <property type="entry name" value="Ncd80 complex, Nuf2 subunit"/>
    <property type="match status" value="1"/>
</dbReference>
<evidence type="ECO:0000256" key="5">
    <source>
        <dbReference type="ARBA" id="ARBA00022776"/>
    </source>
</evidence>
<gene>
    <name evidence="11" type="ordered locus">MTR_4g049650</name>
</gene>